<name>A0AAV1TEB6_9STRA</name>
<sequence>MRRTIFLLAVATLVVGIWDDASATEALETSSRNAHGDGKNGKSLRGSGQPVATHKVSGDERLFLNSDGTVNAVKFPFFRTVQGLKFASIVKSNENVMETMRKATEYFT</sequence>
<dbReference type="EMBL" id="CAKLBY020000048">
    <property type="protein sequence ID" value="CAK7919321.1"/>
    <property type="molecule type" value="Genomic_DNA"/>
</dbReference>
<feature type="chain" id="PRO_5043584216" description="RxLR effector protein" evidence="2">
    <location>
        <begin position="24"/>
        <end position="108"/>
    </location>
</feature>
<protein>
    <recommendedName>
        <fullName evidence="5">RxLR effector protein</fullName>
    </recommendedName>
</protein>
<feature type="signal peptide" evidence="2">
    <location>
        <begin position="1"/>
        <end position="23"/>
    </location>
</feature>
<evidence type="ECO:0000313" key="4">
    <source>
        <dbReference type="Proteomes" id="UP001162060"/>
    </source>
</evidence>
<organism evidence="3 4">
    <name type="scientific">Peronospora matthiolae</name>
    <dbReference type="NCBI Taxonomy" id="2874970"/>
    <lineage>
        <taxon>Eukaryota</taxon>
        <taxon>Sar</taxon>
        <taxon>Stramenopiles</taxon>
        <taxon>Oomycota</taxon>
        <taxon>Peronosporomycetes</taxon>
        <taxon>Peronosporales</taxon>
        <taxon>Peronosporaceae</taxon>
        <taxon>Peronospora</taxon>
    </lineage>
</organism>
<keyword evidence="2" id="KW-0732">Signal</keyword>
<evidence type="ECO:0008006" key="5">
    <source>
        <dbReference type="Google" id="ProtNLM"/>
    </source>
</evidence>
<dbReference type="Proteomes" id="UP001162060">
    <property type="component" value="Unassembled WGS sequence"/>
</dbReference>
<accession>A0AAV1TEB6</accession>
<reference evidence="3" key="1">
    <citation type="submission" date="2024-01" db="EMBL/GenBank/DDBJ databases">
        <authorList>
            <person name="Webb A."/>
        </authorList>
    </citation>
    <scope>NUCLEOTIDE SEQUENCE</scope>
    <source>
        <strain evidence="3">Pm1</strain>
    </source>
</reference>
<evidence type="ECO:0000313" key="3">
    <source>
        <dbReference type="EMBL" id="CAK7919321.1"/>
    </source>
</evidence>
<proteinExistence type="predicted"/>
<comment type="caution">
    <text evidence="3">The sequence shown here is derived from an EMBL/GenBank/DDBJ whole genome shotgun (WGS) entry which is preliminary data.</text>
</comment>
<evidence type="ECO:0000256" key="1">
    <source>
        <dbReference type="SAM" id="MobiDB-lite"/>
    </source>
</evidence>
<gene>
    <name evidence="3" type="ORF">PM001_LOCUS5974</name>
</gene>
<feature type="region of interest" description="Disordered" evidence="1">
    <location>
        <begin position="29"/>
        <end position="54"/>
    </location>
</feature>
<dbReference type="AlphaFoldDB" id="A0AAV1TEB6"/>
<evidence type="ECO:0000256" key="2">
    <source>
        <dbReference type="SAM" id="SignalP"/>
    </source>
</evidence>